<evidence type="ECO:0000313" key="2">
    <source>
        <dbReference type="Proteomes" id="UP000223025"/>
    </source>
</evidence>
<accession>A0A2L0V0N4</accession>
<dbReference type="KEGG" id="vg:40088626"/>
<proteinExistence type="predicted"/>
<dbReference type="RefSeq" id="YP_009612288.1">
    <property type="nucleotide sequence ID" value="NC_042013.1"/>
</dbReference>
<name>A0A2L0V0N4_9CAUD</name>
<dbReference type="GeneID" id="40088626"/>
<sequence>MTEEKKVSINLWYDAYSKRTSEGSLSSISVFYDRFEKTPLEEIDEDRDRLLHLVKIGV</sequence>
<keyword evidence="2" id="KW-1185">Reference proteome</keyword>
<dbReference type="Proteomes" id="UP000223025">
    <property type="component" value="Segment"/>
</dbReference>
<evidence type="ECO:0000313" key="1">
    <source>
        <dbReference type="EMBL" id="AUZ95382.1"/>
    </source>
</evidence>
<protein>
    <submittedName>
        <fullName evidence="1">Uncharacterized protein</fullName>
    </submittedName>
</protein>
<organism evidence="1 2">
    <name type="scientific">Agrobacterium phage Atu_ph07</name>
    <dbReference type="NCBI Taxonomy" id="2024264"/>
    <lineage>
        <taxon>Viruses</taxon>
        <taxon>Duplodnaviria</taxon>
        <taxon>Heunggongvirae</taxon>
        <taxon>Uroviricota</taxon>
        <taxon>Caudoviricetes</taxon>
        <taxon>Polybotosvirus</taxon>
        <taxon>Polybotosvirus Atuph07</taxon>
    </lineage>
</organism>
<dbReference type="EMBL" id="MF403008">
    <property type="protein sequence ID" value="AUZ95382.1"/>
    <property type="molecule type" value="Genomic_DNA"/>
</dbReference>
<reference evidence="1 2" key="1">
    <citation type="submission" date="2017-06" db="EMBL/GenBank/DDBJ databases">
        <authorList>
            <person name="Kim H.J."/>
            <person name="Triplett B.A."/>
        </authorList>
    </citation>
    <scope>NUCLEOTIDE SEQUENCE [LARGE SCALE GENOMIC DNA]</scope>
</reference>